<name>A0ABQ0E4T9_9BACT</name>
<accession>A0ABQ0E4T9</accession>
<gene>
    <name evidence="1" type="ORF">Defa_01280</name>
</gene>
<proteinExistence type="predicted"/>
<dbReference type="EMBL" id="BAAFSG010000001">
    <property type="protein sequence ID" value="GAB1252641.1"/>
    <property type="molecule type" value="Genomic_DNA"/>
</dbReference>
<evidence type="ECO:0000313" key="1">
    <source>
        <dbReference type="EMBL" id="GAB1252641.1"/>
    </source>
</evidence>
<comment type="caution">
    <text evidence="1">The sequence shown here is derived from an EMBL/GenBank/DDBJ whole genome shotgun (WGS) entry which is preliminary data.</text>
</comment>
<dbReference type="Proteomes" id="UP001628192">
    <property type="component" value="Unassembled WGS sequence"/>
</dbReference>
<keyword evidence="2" id="KW-1185">Reference proteome</keyword>
<dbReference type="RefSeq" id="WP_394027106.1">
    <property type="nucleotide sequence ID" value="NZ_BAAFSG010000001.1"/>
</dbReference>
<sequence length="76" mass="8224">MLHKVSSLWSAVGQKGPNRDLRSAKGVMLGYIAVLVQKSSGKYAPEMRAGNRPQCPEVLQEAGFAVCCVFVIPHLP</sequence>
<protein>
    <submittedName>
        <fullName evidence="1">Uncharacterized protein</fullName>
    </submittedName>
</protein>
<evidence type="ECO:0000313" key="2">
    <source>
        <dbReference type="Proteomes" id="UP001628192"/>
    </source>
</evidence>
<organism evidence="1 2">
    <name type="scientific">Desulfovibrio falkowii</name>
    <dbReference type="NCBI Taxonomy" id="3136602"/>
    <lineage>
        <taxon>Bacteria</taxon>
        <taxon>Pseudomonadati</taxon>
        <taxon>Thermodesulfobacteriota</taxon>
        <taxon>Desulfovibrionia</taxon>
        <taxon>Desulfovibrionales</taxon>
        <taxon>Desulfovibrionaceae</taxon>
        <taxon>Desulfovibrio</taxon>
    </lineage>
</organism>
<reference evidence="1 2" key="1">
    <citation type="journal article" date="2025" name="Int. J. Syst. Evol. Microbiol.">
        <title>Desulfovibrio falkowii sp. nov., Porphyromonas miyakawae sp. nov., Mediterraneibacter flintii sp. nov. and Owariibacterium komagatae gen. nov., sp. nov., isolated from human faeces.</title>
        <authorList>
            <person name="Hamaguchi T."/>
            <person name="Ohara M."/>
            <person name="Hisatomi A."/>
            <person name="Sekiguchi K."/>
            <person name="Takeda J.I."/>
            <person name="Ueyama J."/>
            <person name="Ito M."/>
            <person name="Nishiwaki H."/>
            <person name="Ogi T."/>
            <person name="Hirayama M."/>
            <person name="Ohkuma M."/>
            <person name="Sakamoto M."/>
            <person name="Ohno K."/>
        </authorList>
    </citation>
    <scope>NUCLEOTIDE SEQUENCE [LARGE SCALE GENOMIC DNA]</scope>
    <source>
        <strain evidence="1 2">13CB8C</strain>
    </source>
</reference>